<keyword evidence="2" id="KW-0052">Apoplast</keyword>
<evidence type="ECO:0000256" key="5">
    <source>
        <dbReference type="ARBA" id="ARBA00023591"/>
    </source>
</evidence>
<evidence type="ECO:0000256" key="4">
    <source>
        <dbReference type="ARBA" id="ARBA00022729"/>
    </source>
</evidence>
<organism evidence="6 7">
    <name type="scientific">Quillaja saponaria</name>
    <name type="common">Soap bark tree</name>
    <dbReference type="NCBI Taxonomy" id="32244"/>
    <lineage>
        <taxon>Eukaryota</taxon>
        <taxon>Viridiplantae</taxon>
        <taxon>Streptophyta</taxon>
        <taxon>Embryophyta</taxon>
        <taxon>Tracheophyta</taxon>
        <taxon>Spermatophyta</taxon>
        <taxon>Magnoliopsida</taxon>
        <taxon>eudicotyledons</taxon>
        <taxon>Gunneridae</taxon>
        <taxon>Pentapetalae</taxon>
        <taxon>rosids</taxon>
        <taxon>fabids</taxon>
        <taxon>Fabales</taxon>
        <taxon>Quillajaceae</taxon>
        <taxon>Quillaja</taxon>
    </lineage>
</organism>
<protein>
    <submittedName>
        <fullName evidence="6">Protein EXORDIUM-like</fullName>
    </submittedName>
</protein>
<dbReference type="GO" id="GO:0048046">
    <property type="term" value="C:apoplast"/>
    <property type="evidence" value="ECO:0007669"/>
    <property type="project" value="UniProtKB-SubCell"/>
</dbReference>
<dbReference type="Pfam" id="PF04674">
    <property type="entry name" value="Phi_1"/>
    <property type="match status" value="1"/>
</dbReference>
<gene>
    <name evidence="6" type="ORF">O6P43_002109</name>
</gene>
<dbReference type="KEGG" id="qsa:O6P43_002109"/>
<proteinExistence type="inferred from homology"/>
<dbReference type="PANTHER" id="PTHR31279">
    <property type="entry name" value="PROTEIN EXORDIUM-LIKE 5"/>
    <property type="match status" value="1"/>
</dbReference>
<name>A0AAD7QBS8_QUISA</name>
<reference evidence="6" key="1">
    <citation type="journal article" date="2023" name="Science">
        <title>Elucidation of the pathway for biosynthesis of saponin adjuvants from the soapbark tree.</title>
        <authorList>
            <person name="Reed J."/>
            <person name="Orme A."/>
            <person name="El-Demerdash A."/>
            <person name="Owen C."/>
            <person name="Martin L.B.B."/>
            <person name="Misra R.C."/>
            <person name="Kikuchi S."/>
            <person name="Rejzek M."/>
            <person name="Martin A.C."/>
            <person name="Harkess A."/>
            <person name="Leebens-Mack J."/>
            <person name="Louveau T."/>
            <person name="Stephenson M.J."/>
            <person name="Osbourn A."/>
        </authorList>
    </citation>
    <scope>NUCLEOTIDE SEQUENCE</scope>
    <source>
        <strain evidence="6">S10</strain>
    </source>
</reference>
<keyword evidence="3" id="KW-0964">Secreted</keyword>
<comment type="caution">
    <text evidence="6">The sequence shown here is derived from an EMBL/GenBank/DDBJ whole genome shotgun (WGS) entry which is preliminary data.</text>
</comment>
<sequence>MVVSFALGLAETVTNPFNDGFFTSGRHSAVAATTACPGVFGSGAFPGNAGKVRIDPKIGGACNTHGVDSMRFLLPSLWNPKTSSCWTPL</sequence>
<evidence type="ECO:0000256" key="3">
    <source>
        <dbReference type="ARBA" id="ARBA00022525"/>
    </source>
</evidence>
<comment type="subcellular location">
    <subcellularLocation>
        <location evidence="1">Secreted</location>
        <location evidence="1">Extracellular space</location>
        <location evidence="1">Apoplast</location>
    </subcellularLocation>
</comment>
<dbReference type="PANTHER" id="PTHR31279:SF13">
    <property type="entry name" value="PROTEIN EXORDIUM-LIKE 6"/>
    <property type="match status" value="1"/>
</dbReference>
<comment type="similarity">
    <text evidence="5">Belongs to the EXORDIUM family.</text>
</comment>
<dbReference type="InterPro" id="IPR006766">
    <property type="entry name" value="EXORDIUM-like"/>
</dbReference>
<dbReference type="Proteomes" id="UP001163823">
    <property type="component" value="Chromosome 2"/>
</dbReference>
<keyword evidence="4" id="KW-0732">Signal</keyword>
<evidence type="ECO:0000256" key="2">
    <source>
        <dbReference type="ARBA" id="ARBA00022523"/>
    </source>
</evidence>
<evidence type="ECO:0000313" key="7">
    <source>
        <dbReference type="Proteomes" id="UP001163823"/>
    </source>
</evidence>
<dbReference type="AlphaFoldDB" id="A0AAD7QBS8"/>
<accession>A0AAD7QBS8</accession>
<dbReference type="EMBL" id="JARAOO010000002">
    <property type="protein sequence ID" value="KAJ7978604.1"/>
    <property type="molecule type" value="Genomic_DNA"/>
</dbReference>
<evidence type="ECO:0000256" key="1">
    <source>
        <dbReference type="ARBA" id="ARBA00004271"/>
    </source>
</evidence>
<keyword evidence="7" id="KW-1185">Reference proteome</keyword>
<evidence type="ECO:0000313" key="6">
    <source>
        <dbReference type="EMBL" id="KAJ7978604.1"/>
    </source>
</evidence>